<organism evidence="1 2">
    <name type="scientific">Sphagnum jensenii</name>
    <dbReference type="NCBI Taxonomy" id="128206"/>
    <lineage>
        <taxon>Eukaryota</taxon>
        <taxon>Viridiplantae</taxon>
        <taxon>Streptophyta</taxon>
        <taxon>Embryophyta</taxon>
        <taxon>Bryophyta</taxon>
        <taxon>Sphagnophytina</taxon>
        <taxon>Sphagnopsida</taxon>
        <taxon>Sphagnales</taxon>
        <taxon>Sphagnaceae</taxon>
        <taxon>Sphagnum</taxon>
    </lineage>
</organism>
<accession>A0ABP0VI48</accession>
<comment type="caution">
    <text evidence="1">The sequence shown here is derived from an EMBL/GenBank/DDBJ whole genome shotgun (WGS) entry which is preliminary data.</text>
</comment>
<proteinExistence type="predicted"/>
<gene>
    <name evidence="1" type="ORF">CSSPJE1EN1_LOCUS28543</name>
</gene>
<keyword evidence="2" id="KW-1185">Reference proteome</keyword>
<evidence type="ECO:0000313" key="1">
    <source>
        <dbReference type="EMBL" id="CAK9253165.1"/>
    </source>
</evidence>
<protein>
    <submittedName>
        <fullName evidence="1">Uncharacterized protein</fullName>
    </submittedName>
</protein>
<name>A0ABP0VI48_9BRYO</name>
<reference evidence="1" key="1">
    <citation type="submission" date="2024-02" db="EMBL/GenBank/DDBJ databases">
        <authorList>
            <consortium name="ELIXIR-Norway"/>
            <consortium name="Elixir Norway"/>
        </authorList>
    </citation>
    <scope>NUCLEOTIDE SEQUENCE</scope>
</reference>
<evidence type="ECO:0000313" key="2">
    <source>
        <dbReference type="Proteomes" id="UP001497444"/>
    </source>
</evidence>
<sequence>MTEKRGQHPLLGEARLSASLDLWPVLVTSLVYNSCLSSHFSKVRPRDGQWAVSRLNISRPIRGNREMQASTKRGLFIHSRHYRSE</sequence>
<dbReference type="EMBL" id="CAXAQS010000787">
    <property type="protein sequence ID" value="CAK9253165.1"/>
    <property type="molecule type" value="Genomic_DNA"/>
</dbReference>
<dbReference type="Proteomes" id="UP001497444">
    <property type="component" value="Unassembled WGS sequence"/>
</dbReference>